<evidence type="ECO:0000313" key="3">
    <source>
        <dbReference type="Proteomes" id="UP000199527"/>
    </source>
</evidence>
<dbReference type="AlphaFoldDB" id="A0A1G8RKT2"/>
<keyword evidence="1" id="KW-0732">Signal</keyword>
<reference evidence="3" key="1">
    <citation type="submission" date="2016-10" db="EMBL/GenBank/DDBJ databases">
        <authorList>
            <person name="Varghese N."/>
            <person name="Submissions S."/>
        </authorList>
    </citation>
    <scope>NUCLEOTIDE SEQUENCE [LARGE SCALE GENOMIC DNA]</scope>
    <source>
        <strain evidence="3">DSM 23317</strain>
    </source>
</reference>
<protein>
    <recommendedName>
        <fullName evidence="4">Signal recognition particle subunit FFH/SRP54 (Srp54)</fullName>
    </recommendedName>
</protein>
<evidence type="ECO:0008006" key="4">
    <source>
        <dbReference type="Google" id="ProtNLM"/>
    </source>
</evidence>
<proteinExistence type="predicted"/>
<accession>A0A1G8RKT2</accession>
<evidence type="ECO:0000313" key="2">
    <source>
        <dbReference type="EMBL" id="SDJ17674.1"/>
    </source>
</evidence>
<gene>
    <name evidence="2" type="ORF">SAMN04488540_105210</name>
</gene>
<organism evidence="2 3">
    <name type="scientific">Ferrimonas sediminum</name>
    <dbReference type="NCBI Taxonomy" id="718193"/>
    <lineage>
        <taxon>Bacteria</taxon>
        <taxon>Pseudomonadati</taxon>
        <taxon>Pseudomonadota</taxon>
        <taxon>Gammaproteobacteria</taxon>
        <taxon>Alteromonadales</taxon>
        <taxon>Ferrimonadaceae</taxon>
        <taxon>Ferrimonas</taxon>
    </lineage>
</organism>
<evidence type="ECO:0000256" key="1">
    <source>
        <dbReference type="SAM" id="SignalP"/>
    </source>
</evidence>
<feature type="signal peptide" evidence="1">
    <location>
        <begin position="1"/>
        <end position="20"/>
    </location>
</feature>
<keyword evidence="3" id="KW-1185">Reference proteome</keyword>
<sequence>MKTLIKTVALAIALTSFAYAGEEHQHGGMKDKCAMMGMMGHEQMMAMHQHMQEMSALMDQIGQEQNPQKRQALMQSHMEKMQQGMQMMGGGTGDKMQHGKDKSMPMTMEERVGMMEKHMKMMQMMMGQMVDHSAQDKKERHHQKGQ</sequence>
<dbReference type="Proteomes" id="UP000199527">
    <property type="component" value="Unassembled WGS sequence"/>
</dbReference>
<name>A0A1G8RKT2_9GAMM</name>
<dbReference type="EMBL" id="FNEM01000005">
    <property type="protein sequence ID" value="SDJ17674.1"/>
    <property type="molecule type" value="Genomic_DNA"/>
</dbReference>
<feature type="chain" id="PRO_5011552092" description="Signal recognition particle subunit FFH/SRP54 (Srp54)" evidence="1">
    <location>
        <begin position="21"/>
        <end position="146"/>
    </location>
</feature>
<dbReference type="RefSeq" id="WP_143026594.1">
    <property type="nucleotide sequence ID" value="NZ_FNEM01000005.1"/>
</dbReference>